<dbReference type="GeneID" id="92851235"/>
<dbReference type="PROSITE" id="PS51257">
    <property type="entry name" value="PROKAR_LIPOPROTEIN"/>
    <property type="match status" value="1"/>
</dbReference>
<dbReference type="EMBL" id="CP021920">
    <property type="protein sequence ID" value="ASB91337.1"/>
    <property type="molecule type" value="Genomic_DNA"/>
</dbReference>
<evidence type="ECO:0000313" key="3">
    <source>
        <dbReference type="Proteomes" id="UP000196877"/>
    </source>
</evidence>
<dbReference type="RefSeq" id="WP_006639968.1">
    <property type="nucleotide sequence ID" value="NZ_BORD01000008.1"/>
</dbReference>
<reference evidence="2 3" key="1">
    <citation type="submission" date="2017-06" db="EMBL/GenBank/DDBJ databases">
        <title>Genome sequence of Bacillus sonorensis strain SRCM101395.</title>
        <authorList>
            <person name="Cho S.H."/>
        </authorList>
    </citation>
    <scope>NUCLEOTIDE SEQUENCE [LARGE SCALE GENOMIC DNA]</scope>
    <source>
        <strain evidence="2 3">SRCM101395</strain>
    </source>
</reference>
<evidence type="ECO:0000313" key="2">
    <source>
        <dbReference type="EMBL" id="ASB91337.1"/>
    </source>
</evidence>
<keyword evidence="1" id="KW-0732">Signal</keyword>
<feature type="chain" id="PRO_5045667992" description="Lipoprotein" evidence="1">
    <location>
        <begin position="22"/>
        <end position="158"/>
    </location>
</feature>
<organism evidence="2 3">
    <name type="scientific">Bacillus sonorensis</name>
    <dbReference type="NCBI Taxonomy" id="119858"/>
    <lineage>
        <taxon>Bacteria</taxon>
        <taxon>Bacillati</taxon>
        <taxon>Bacillota</taxon>
        <taxon>Bacilli</taxon>
        <taxon>Bacillales</taxon>
        <taxon>Bacillaceae</taxon>
        <taxon>Bacillus</taxon>
    </lineage>
</organism>
<dbReference type="Proteomes" id="UP000196877">
    <property type="component" value="Chromosome"/>
</dbReference>
<evidence type="ECO:0000256" key="1">
    <source>
        <dbReference type="SAM" id="SignalP"/>
    </source>
</evidence>
<evidence type="ECO:0008006" key="4">
    <source>
        <dbReference type="Google" id="ProtNLM"/>
    </source>
</evidence>
<name>A0ABN5AM23_9BACI</name>
<gene>
    <name evidence="2" type="ORF">S101395_04849</name>
</gene>
<protein>
    <recommendedName>
        <fullName evidence="4">Lipoprotein</fullName>
    </recommendedName>
</protein>
<feature type="signal peptide" evidence="1">
    <location>
        <begin position="1"/>
        <end position="21"/>
    </location>
</feature>
<sequence length="158" mass="18248">MKQYKVLFLLFVLFLAGCSSTKENKWFDSEEKAIEYGAKSENISKNDILEKVDLDGEKVIVFRFTESAGKGICIANIIHKDNKYQWNRDFQHIILKSEKSNIGNLDVSAKFKTPQGKKYKLYIGVADKPNFTFETDEGLDTTPTIDEKTKMYYYIMAE</sequence>
<proteinExistence type="predicted"/>
<keyword evidence="3" id="KW-1185">Reference proteome</keyword>
<accession>A0ABN5AM23</accession>